<keyword evidence="1" id="KW-0812">Transmembrane</keyword>
<proteinExistence type="predicted"/>
<feature type="transmembrane region" description="Helical" evidence="1">
    <location>
        <begin position="25"/>
        <end position="44"/>
    </location>
</feature>
<keyword evidence="1" id="KW-1133">Transmembrane helix</keyword>
<feature type="transmembrane region" description="Helical" evidence="1">
    <location>
        <begin position="56"/>
        <end position="76"/>
    </location>
</feature>
<keyword evidence="1" id="KW-0472">Membrane</keyword>
<dbReference type="Proteomes" id="UP001501570">
    <property type="component" value="Unassembled WGS sequence"/>
</dbReference>
<comment type="caution">
    <text evidence="2">The sequence shown here is derived from an EMBL/GenBank/DDBJ whole genome shotgun (WGS) entry which is preliminary data.</text>
</comment>
<evidence type="ECO:0000313" key="3">
    <source>
        <dbReference type="Proteomes" id="UP001501570"/>
    </source>
</evidence>
<name>A0ABP9SJJ3_9ACTN</name>
<accession>A0ABP9SJJ3</accession>
<keyword evidence="3" id="KW-1185">Reference proteome</keyword>
<dbReference type="EMBL" id="BAABJQ010000024">
    <property type="protein sequence ID" value="GAA5195754.1"/>
    <property type="molecule type" value="Genomic_DNA"/>
</dbReference>
<reference evidence="3" key="1">
    <citation type="journal article" date="2019" name="Int. J. Syst. Evol. Microbiol.">
        <title>The Global Catalogue of Microorganisms (GCM) 10K type strain sequencing project: providing services to taxonomists for standard genome sequencing and annotation.</title>
        <authorList>
            <consortium name="The Broad Institute Genomics Platform"/>
            <consortium name="The Broad Institute Genome Sequencing Center for Infectious Disease"/>
            <person name="Wu L."/>
            <person name="Ma J."/>
        </authorList>
    </citation>
    <scope>NUCLEOTIDE SEQUENCE [LARGE SCALE GENOMIC DNA]</scope>
    <source>
        <strain evidence="3">JCM 18304</strain>
    </source>
</reference>
<organism evidence="2 3">
    <name type="scientific">Rugosimonospora acidiphila</name>
    <dbReference type="NCBI Taxonomy" id="556531"/>
    <lineage>
        <taxon>Bacteria</taxon>
        <taxon>Bacillati</taxon>
        <taxon>Actinomycetota</taxon>
        <taxon>Actinomycetes</taxon>
        <taxon>Micromonosporales</taxon>
        <taxon>Micromonosporaceae</taxon>
        <taxon>Rugosimonospora</taxon>
    </lineage>
</organism>
<feature type="transmembrane region" description="Helical" evidence="1">
    <location>
        <begin position="154"/>
        <end position="172"/>
    </location>
</feature>
<gene>
    <name evidence="2" type="ORF">GCM10023322_63120</name>
</gene>
<protein>
    <recommendedName>
        <fullName evidence="4">Integral membrane protein</fullName>
    </recommendedName>
</protein>
<evidence type="ECO:0008006" key="4">
    <source>
        <dbReference type="Google" id="ProtNLM"/>
    </source>
</evidence>
<evidence type="ECO:0000313" key="2">
    <source>
        <dbReference type="EMBL" id="GAA5195754.1"/>
    </source>
</evidence>
<dbReference type="RefSeq" id="WP_345635791.1">
    <property type="nucleotide sequence ID" value="NZ_BAABJQ010000024.1"/>
</dbReference>
<feature type="transmembrane region" description="Helical" evidence="1">
    <location>
        <begin position="124"/>
        <end position="142"/>
    </location>
</feature>
<sequence>MTPRTPPRPPGAPEPYGAFATVDSFGGGAAPLLAGFAVTLLALIIQISAALRWPDLALVLFGLAATMFLHVVQLTARAKGYAVTPAQVREWYDDYADPDRQRAVAWELTHHRECWLFLVGRARVFYDCAMLALLVGVAVLLVPRHTRELTPLRWAAIAVAGLAVLAEILEMVDQVLKGRGSRRGPLASLARITGWLAPSDPPVPRRPFR</sequence>
<evidence type="ECO:0000256" key="1">
    <source>
        <dbReference type="SAM" id="Phobius"/>
    </source>
</evidence>